<keyword evidence="1" id="KW-0472">Membrane</keyword>
<evidence type="ECO:0000313" key="3">
    <source>
        <dbReference type="EMBL" id="OIQ95269.1"/>
    </source>
</evidence>
<feature type="transmembrane region" description="Helical" evidence="1">
    <location>
        <begin position="214"/>
        <end position="242"/>
    </location>
</feature>
<organism evidence="3">
    <name type="scientific">mine drainage metagenome</name>
    <dbReference type="NCBI Taxonomy" id="410659"/>
    <lineage>
        <taxon>unclassified sequences</taxon>
        <taxon>metagenomes</taxon>
        <taxon>ecological metagenomes</taxon>
    </lineage>
</organism>
<name>A0A1J5S4J7_9ZZZZ</name>
<dbReference type="AlphaFoldDB" id="A0A1J5S4J7"/>
<dbReference type="EMBL" id="MLJW01000170">
    <property type="protein sequence ID" value="OIQ95269.1"/>
    <property type="molecule type" value="Genomic_DNA"/>
</dbReference>
<keyword evidence="1" id="KW-1133">Transmembrane helix</keyword>
<feature type="domain" description="TPM" evidence="2">
    <location>
        <begin position="38"/>
        <end position="160"/>
    </location>
</feature>
<protein>
    <recommendedName>
        <fullName evidence="2">TPM domain-containing protein</fullName>
    </recommendedName>
</protein>
<proteinExistence type="predicted"/>
<comment type="caution">
    <text evidence="3">The sequence shown here is derived from an EMBL/GenBank/DDBJ whole genome shotgun (WGS) entry which is preliminary data.</text>
</comment>
<evidence type="ECO:0000259" key="2">
    <source>
        <dbReference type="Pfam" id="PF04536"/>
    </source>
</evidence>
<dbReference type="Gene3D" id="3.10.310.50">
    <property type="match status" value="1"/>
</dbReference>
<dbReference type="PANTHER" id="PTHR30373">
    <property type="entry name" value="UPF0603 PROTEIN YGCG"/>
    <property type="match status" value="1"/>
</dbReference>
<dbReference type="PANTHER" id="PTHR30373:SF2">
    <property type="entry name" value="UPF0603 PROTEIN YGCG"/>
    <property type="match status" value="1"/>
</dbReference>
<reference evidence="3" key="1">
    <citation type="submission" date="2016-10" db="EMBL/GenBank/DDBJ databases">
        <title>Sequence of Gallionella enrichment culture.</title>
        <authorList>
            <person name="Poehlein A."/>
            <person name="Muehling M."/>
            <person name="Daniel R."/>
        </authorList>
    </citation>
    <scope>NUCLEOTIDE SEQUENCE</scope>
</reference>
<evidence type="ECO:0000256" key="1">
    <source>
        <dbReference type="SAM" id="Phobius"/>
    </source>
</evidence>
<keyword evidence="1" id="KW-0812">Transmembrane</keyword>
<accession>A0A1J5S4J7</accession>
<dbReference type="InterPro" id="IPR007621">
    <property type="entry name" value="TPM_dom"/>
</dbReference>
<dbReference type="Pfam" id="PF04536">
    <property type="entry name" value="TPM_phosphatase"/>
    <property type="match status" value="1"/>
</dbReference>
<feature type="transmembrane region" description="Helical" evidence="1">
    <location>
        <begin position="183"/>
        <end position="202"/>
    </location>
</feature>
<gene>
    <name evidence="3" type="ORF">GALL_227480</name>
</gene>
<sequence length="279" mass="29125">MIKLKQHLSASLLALCMMLLSCSVLAELVAVPTLKTRVTDLTQTLTAEQQSQLEAKLTAFEQQKGSQIAVLIVPSTQPEDIAQYGIRVVDAWKLGREKQDDGILILVAKNDRKMRIEVGYGLEGAIPDLTAKRIISEVMAPSFKQGDYYTGISNATDKLMGLIEGEQLPAPAQSGKGSSIESMLPILLFGGLIIGGILRAIFGNFFGGTLNGGVIGFLVWMLGGGLLTAILFGFVTFFVTLVGPSGLGYMGGFGGSGRGGSPFSGGGGGFGGGGASGDW</sequence>
<dbReference type="PROSITE" id="PS51257">
    <property type="entry name" value="PROKAR_LIPOPROTEIN"/>
    <property type="match status" value="1"/>
</dbReference>